<keyword evidence="3" id="KW-0808">Transferase</keyword>
<evidence type="ECO:0000313" key="9">
    <source>
        <dbReference type="EMBL" id="MEC5495682.1"/>
    </source>
</evidence>
<evidence type="ECO:0000313" key="10">
    <source>
        <dbReference type="Proteomes" id="UP001174156"/>
    </source>
</evidence>
<sequence length="1061" mass="122248">MIQNYIQAVNAKFVTGKTTEHSFRGDLQSLVESIIGSGYMVINEPKRQRCGAPDYIIEKNSIPIGFIEAKDIGDTDLEGKKKTGNKEQFDRYKASLNNIVFTNYLDFYFYQESELVAKISIAEISGNQIKALPENFPMFESLIKNFSIYLGQTIKSPQKLAKMMANKAKLLAEILEKAVTNDEDTQEDSTLKAHFEGFKQILIHDIKPKGFADVYAQTIAYGMFAARLHDSTLKTFSRQEAAELIPKSNPFLRKLFGYIAGPDIDDRIKWIVDSLADIFLHCNVEEILKTYGRSTRMNNPIIHFYETFLSEYDPKERKKRGVWYTPEPVVNFIVRAVDEILKTEFNLASGLADTAKTTIKIKNPTTDKRYKDGYITTEKEVHKVQILDPATGTGTFLSQVIKHVHQDFEGMQGIWSNYVEKDLIPRLNGFELLMASYAMAHLQLNLLLSETGYKPQGNIQQRLKVYLTNSLEESHPDTGTLFANWLSAEANEANHIKRDTPVMCIIGNPPYSGESANKGDWIMSLMEDYKKEPGGKEKLKEKNSKWINDDYVKFLRYGQHFIEKNGSGVLAFINPHGFLDNPTFRGMRWNLLKTYDKIYTIDLHGNGKKKEFSPDGSVDKNVFDIMQGVSINIFIKTGNKKNSELGQVFHYDVFGKREEKYNFLSESNLNDINFNEIKPVGKQYYFIPQDMTLKSIYEKGIKISDLFPVQGNGIVTKRDNLCIQATADKCLQSALDIITLEKSNFYKKYNLPADVRDWKYDWAKKDIQDSFKDQTCVKHINYRPFDKKYIYYTGNSRGFVGWPVDKIMRNYLQSEGNLGLLCTKAHKDQSFAHIFVTNTITEAIFLSSKTGSNAMNLPLYIYYEDLTTEGKICRKPNLEKKYIDKISSIIKRKFSDEISTESQNFSPIDILNYVYAVLHSRIYREKYNNFLKIDFPRVPYPKDQNTFGQLVGLGNQLRKLHLMEDSTLKAIFQYPESGDNIVEKHVYKDGNVYINDEQYFANVPEVAWNFYIGGYQPAQKWLKDRKGQALQFEDIKHYQKMIATLQRTSEIMEEIDQIDFM</sequence>
<dbReference type="Pfam" id="PF07669">
    <property type="entry name" value="Eco57I"/>
    <property type="match status" value="1"/>
</dbReference>
<dbReference type="SUPFAM" id="SSF53335">
    <property type="entry name" value="S-adenosyl-L-methionine-dependent methyltransferases"/>
    <property type="match status" value="1"/>
</dbReference>
<evidence type="ECO:0000259" key="7">
    <source>
        <dbReference type="Pfam" id="PF18135"/>
    </source>
</evidence>
<dbReference type="InterPro" id="IPR041635">
    <property type="entry name" value="Type_ISP_LLaBIII_C"/>
</dbReference>
<dbReference type="GO" id="GO:0006304">
    <property type="term" value="P:DNA modification"/>
    <property type="evidence" value="ECO:0007669"/>
    <property type="project" value="InterPro"/>
</dbReference>
<dbReference type="PRINTS" id="PR00507">
    <property type="entry name" value="N12N6MTFRASE"/>
</dbReference>
<dbReference type="EC" id="2.1.1.72" evidence="1"/>
<proteinExistence type="predicted"/>
<comment type="caution">
    <text evidence="8">The sequence shown here is derived from an EMBL/GenBank/DDBJ whole genome shotgun (WGS) entry which is preliminary data.</text>
</comment>
<reference evidence="9" key="3">
    <citation type="submission" date="2024-01" db="EMBL/GenBank/DDBJ databases">
        <authorList>
            <person name="Macesic N."/>
        </authorList>
    </citation>
    <scope>NUCLEOTIDE SEQUENCE</scope>
    <source>
        <strain evidence="9">CPO519</strain>
    </source>
</reference>
<organism evidence="8">
    <name type="scientific">Acinetobacter baumannii</name>
    <dbReference type="NCBI Taxonomy" id="470"/>
    <lineage>
        <taxon>Bacteria</taxon>
        <taxon>Pseudomonadati</taxon>
        <taxon>Pseudomonadota</taxon>
        <taxon>Gammaproteobacteria</taxon>
        <taxon>Moraxellales</taxon>
        <taxon>Moraxellaceae</taxon>
        <taxon>Acinetobacter</taxon>
        <taxon>Acinetobacter calcoaceticus/baumannii complex</taxon>
    </lineage>
</organism>
<dbReference type="InterPro" id="IPR050953">
    <property type="entry name" value="N4_N6_ade-DNA_methylase"/>
</dbReference>
<dbReference type="EMBL" id="JARTMM010000120">
    <property type="protein sequence ID" value="MDK4883667.1"/>
    <property type="molecule type" value="Genomic_DNA"/>
</dbReference>
<dbReference type="Pfam" id="PF18135">
    <property type="entry name" value="Type_ISP_C"/>
    <property type="match status" value="1"/>
</dbReference>
<dbReference type="GO" id="GO:0032259">
    <property type="term" value="P:methylation"/>
    <property type="evidence" value="ECO:0007669"/>
    <property type="project" value="UniProtKB-KW"/>
</dbReference>
<feature type="domain" description="Type ISP restriction-modification enzyme LLaBIII C-terminal specificity" evidence="7">
    <location>
        <begin position="705"/>
        <end position="1054"/>
    </location>
</feature>
<evidence type="ECO:0000256" key="3">
    <source>
        <dbReference type="ARBA" id="ARBA00022679"/>
    </source>
</evidence>
<accession>A0A5P3MG64</accession>
<protein>
    <recommendedName>
        <fullName evidence="1">site-specific DNA-methyltransferase (adenine-specific)</fullName>
        <ecNumber evidence="1">2.1.1.72</ecNumber>
    </recommendedName>
</protein>
<dbReference type="GO" id="GO:0009007">
    <property type="term" value="F:site-specific DNA-methyltransferase (adenine-specific) activity"/>
    <property type="evidence" value="ECO:0007669"/>
    <property type="project" value="UniProtKB-EC"/>
</dbReference>
<dbReference type="RefSeq" id="WP_000615758.1">
    <property type="nucleotide sequence ID" value="NZ_JABJRE010000063.1"/>
</dbReference>
<evidence type="ECO:0000256" key="5">
    <source>
        <dbReference type="ARBA" id="ARBA00047942"/>
    </source>
</evidence>
<dbReference type="PANTHER" id="PTHR33841:SF1">
    <property type="entry name" value="DNA METHYLTRANSFERASE A"/>
    <property type="match status" value="1"/>
</dbReference>
<evidence type="ECO:0000256" key="4">
    <source>
        <dbReference type="ARBA" id="ARBA00022691"/>
    </source>
</evidence>
<reference evidence="9 10" key="1">
    <citation type="journal article" date="2023" name="Nat. Commun.">
        <title>Genomic dissection of endemic carbapenem resistance reveals metallo-beta-lactamase dissemination through clonal, plasmid and integron transfer.</title>
        <authorList>
            <person name="Macesic N."/>
            <person name="Hawkey J."/>
            <person name="Vezina B."/>
            <person name="Wisniewski J.A."/>
            <person name="Cottingham H."/>
            <person name="Blakeway L.V."/>
            <person name="Harshegyi T."/>
            <person name="Pragastis K."/>
            <person name="Badoordeen G.Z."/>
            <person name="Dennison A."/>
            <person name="Spelman D.W."/>
            <person name="Jenney A.W.J."/>
            <person name="Peleg A.Y."/>
        </authorList>
    </citation>
    <scope>NUCLEOTIDE SEQUENCE [LARGE SCALE GENOMIC DNA]</scope>
    <source>
        <strain evidence="9 10">CPO519</strain>
    </source>
</reference>
<dbReference type="InterPro" id="IPR011639">
    <property type="entry name" value="MethylTrfase_TaqI-like_dom"/>
</dbReference>
<keyword evidence="4" id="KW-0949">S-adenosyl-L-methionine</keyword>
<evidence type="ECO:0000256" key="2">
    <source>
        <dbReference type="ARBA" id="ARBA00022603"/>
    </source>
</evidence>
<dbReference type="PANTHER" id="PTHR33841">
    <property type="entry name" value="DNA METHYLTRANSFERASE YEEA-RELATED"/>
    <property type="match status" value="1"/>
</dbReference>
<dbReference type="REBASE" id="333070">
    <property type="entry name" value="Aba1801ORF675P"/>
</dbReference>
<evidence type="ECO:0000313" key="8">
    <source>
        <dbReference type="EMBL" id="MDK4883667.1"/>
    </source>
</evidence>
<gene>
    <name evidence="9" type="ORF">P9867_003745</name>
    <name evidence="8" type="ORF">P9867_19035</name>
</gene>
<feature type="domain" description="Type II methyltransferase M.TaqI-like" evidence="6">
    <location>
        <begin position="439"/>
        <end position="603"/>
    </location>
</feature>
<dbReference type="Gene3D" id="3.40.50.150">
    <property type="entry name" value="Vaccinia Virus protein VP39"/>
    <property type="match status" value="1"/>
</dbReference>
<comment type="catalytic activity">
    <reaction evidence="5">
        <text>a 2'-deoxyadenosine in DNA + S-adenosyl-L-methionine = an N(6)-methyl-2'-deoxyadenosine in DNA + S-adenosyl-L-homocysteine + H(+)</text>
        <dbReference type="Rhea" id="RHEA:15197"/>
        <dbReference type="Rhea" id="RHEA-COMP:12418"/>
        <dbReference type="Rhea" id="RHEA-COMP:12419"/>
        <dbReference type="ChEBI" id="CHEBI:15378"/>
        <dbReference type="ChEBI" id="CHEBI:57856"/>
        <dbReference type="ChEBI" id="CHEBI:59789"/>
        <dbReference type="ChEBI" id="CHEBI:90615"/>
        <dbReference type="ChEBI" id="CHEBI:90616"/>
        <dbReference type="EC" id="2.1.1.72"/>
    </reaction>
</comment>
<evidence type="ECO:0000259" key="6">
    <source>
        <dbReference type="Pfam" id="PF07669"/>
    </source>
</evidence>
<name>A0A5P3MG64_ACIBA</name>
<keyword evidence="2 8" id="KW-0489">Methyltransferase</keyword>
<dbReference type="EMBL" id="JARTMM020000001">
    <property type="protein sequence ID" value="MEC5495682.1"/>
    <property type="molecule type" value="Genomic_DNA"/>
</dbReference>
<reference evidence="8" key="2">
    <citation type="submission" date="2023-01" db="EMBL/GenBank/DDBJ databases">
        <title>Genomic dissection of endemic carbapenem resistance: metallo-beta-lactamase gene dissemination through clonal, plasmid and integron transfer pathways.</title>
        <authorList>
            <person name="Macesic N."/>
        </authorList>
    </citation>
    <scope>NUCLEOTIDE SEQUENCE</scope>
    <source>
        <strain evidence="8">CPO519</strain>
    </source>
</reference>
<dbReference type="InterPro" id="IPR029063">
    <property type="entry name" value="SAM-dependent_MTases_sf"/>
</dbReference>
<evidence type="ECO:0000256" key="1">
    <source>
        <dbReference type="ARBA" id="ARBA00011900"/>
    </source>
</evidence>
<dbReference type="AlphaFoldDB" id="A0A5P3MG64"/>
<dbReference type="Proteomes" id="UP001174156">
    <property type="component" value="Unassembled WGS sequence"/>
</dbReference>